<evidence type="ECO:0000256" key="2">
    <source>
        <dbReference type="ARBA" id="ARBA00023136"/>
    </source>
</evidence>
<dbReference type="EMBL" id="UOFA01000342">
    <property type="protein sequence ID" value="VAW47397.1"/>
    <property type="molecule type" value="Genomic_DNA"/>
</dbReference>
<evidence type="ECO:0000256" key="1">
    <source>
        <dbReference type="ARBA" id="ARBA00004370"/>
    </source>
</evidence>
<accession>A0A3B0W9P2</accession>
<protein>
    <submittedName>
        <fullName evidence="3">Uncharacterized protein</fullName>
    </submittedName>
</protein>
<gene>
    <name evidence="3" type="ORF">MNBD_GAMMA02-1549</name>
</gene>
<dbReference type="InterPro" id="IPR051407">
    <property type="entry name" value="Bact_OM_lipoprot/Surf_antigen"/>
</dbReference>
<comment type="subcellular location">
    <subcellularLocation>
        <location evidence="1">Membrane</location>
    </subcellularLocation>
</comment>
<dbReference type="GO" id="GO:0016020">
    <property type="term" value="C:membrane"/>
    <property type="evidence" value="ECO:0007669"/>
    <property type="project" value="UniProtKB-SubCell"/>
</dbReference>
<proteinExistence type="predicted"/>
<keyword evidence="2" id="KW-0472">Membrane</keyword>
<reference evidence="3" key="1">
    <citation type="submission" date="2018-06" db="EMBL/GenBank/DDBJ databases">
        <authorList>
            <person name="Zhirakovskaya E."/>
        </authorList>
    </citation>
    <scope>NUCLEOTIDE SEQUENCE</scope>
</reference>
<sequence length="166" mass="18654">MNKIILTVLLVSLPLMASANRYNNGNINYGQVVEVKPIYQLVSVPEERQVCDRRDNRYSNQRHDNHAGKAILGGIIGGAIGNRFGRGSGRDVSTALGVLIGAGVGANKGHHNNNRRNCYIETHYREEDRFMGYDVTYNYNGNLYHTQMQEHPGDRVRLRVNVDVVD</sequence>
<evidence type="ECO:0000313" key="3">
    <source>
        <dbReference type="EMBL" id="VAW47397.1"/>
    </source>
</evidence>
<organism evidence="3">
    <name type="scientific">hydrothermal vent metagenome</name>
    <dbReference type="NCBI Taxonomy" id="652676"/>
    <lineage>
        <taxon>unclassified sequences</taxon>
        <taxon>metagenomes</taxon>
        <taxon>ecological metagenomes</taxon>
    </lineage>
</organism>
<dbReference type="AlphaFoldDB" id="A0A3B0W9P2"/>
<name>A0A3B0W9P2_9ZZZZ</name>
<dbReference type="PANTHER" id="PTHR35603:SF2">
    <property type="entry name" value="OUTER MEMBRANE LIPOPROTEIN"/>
    <property type="match status" value="1"/>
</dbReference>
<dbReference type="PANTHER" id="PTHR35603">
    <property type="match status" value="1"/>
</dbReference>